<accession>A0A9E8MSW0</accession>
<reference evidence="1" key="1">
    <citation type="submission" date="2022-11" db="EMBL/GenBank/DDBJ databases">
        <title>Lacinutrix neustonica HL-RS19T sp. nov., isolated from the surface microlayer sample of brackish Lake Shihwa.</title>
        <authorList>
            <person name="Choi J.Y."/>
            <person name="Hwang C.Y."/>
        </authorList>
    </citation>
    <scope>NUCLEOTIDE SEQUENCE</scope>
    <source>
        <strain evidence="1">HL-RS19</strain>
    </source>
</reference>
<dbReference type="RefSeq" id="WP_267675366.1">
    <property type="nucleotide sequence ID" value="NZ_CP113088.1"/>
</dbReference>
<keyword evidence="2" id="KW-1185">Reference proteome</keyword>
<evidence type="ECO:0000313" key="2">
    <source>
        <dbReference type="Proteomes" id="UP001164705"/>
    </source>
</evidence>
<dbReference type="KEGG" id="lnu:N7U66_11055"/>
<dbReference type="AlphaFoldDB" id="A0A9E8MSW0"/>
<evidence type="ECO:0000313" key="1">
    <source>
        <dbReference type="EMBL" id="WAC00818.1"/>
    </source>
</evidence>
<dbReference type="Proteomes" id="UP001164705">
    <property type="component" value="Chromosome"/>
</dbReference>
<proteinExistence type="predicted"/>
<sequence length="305" mass="34925">MANAEVNKKGEFELKLDSTTAVIPGTYRIVYAQPQDEHNFDFILNGKENIELQFDLEKGVSFTKSQENKLYQSYNRSIALVNKSIRNYYGSQKDDKKGFKEIFDILARTQLEFEKASKGMVVHNFIKACKPYIPTKYEDLMTFSNHVKANYFKNIDFGNTQLQNSNFLISNTVNYVFGFVDPNNQGVSYMKNVDTVVKEIGNNPKVKKTILKILWNKFVNANNETLANYIGTTYLLAIAQATQDKELADNIIYFEMASIGKTAPDFAVEIKDQKNKTTLKTLSALDTAENYLIVFSEYHLFALFR</sequence>
<organism evidence="1 2">
    <name type="scientific">Lacinutrix neustonica</name>
    <dbReference type="NCBI Taxonomy" id="2980107"/>
    <lineage>
        <taxon>Bacteria</taxon>
        <taxon>Pseudomonadati</taxon>
        <taxon>Bacteroidota</taxon>
        <taxon>Flavobacteriia</taxon>
        <taxon>Flavobacteriales</taxon>
        <taxon>Flavobacteriaceae</taxon>
        <taxon>Lacinutrix</taxon>
    </lineage>
</organism>
<gene>
    <name evidence="1" type="ORF">N7U66_11055</name>
</gene>
<dbReference type="EMBL" id="CP113088">
    <property type="protein sequence ID" value="WAC00818.1"/>
    <property type="molecule type" value="Genomic_DNA"/>
</dbReference>
<protein>
    <submittedName>
        <fullName evidence="1">Uncharacterized protein</fullName>
    </submittedName>
</protein>
<name>A0A9E8MSW0_9FLAO</name>